<sequence>MKESTKRQLLQGIREVKEGITTTELAKKIGLSRSVTSLYLNELAKDNEVIKSQTYPIVWQIANRDETSSQDVFEQFIGSQGSAKSMIKTCKAAMSYPPKGLPILIHGNSGVGKTYLAHLIFDYLNQQQANCSDNIVVFNCADYANNPELLSSTLFGHKKGAYTGADKDKKGLLSKADNGILFLDEVHRLSYENQEKLFQFMDSGQFRLIGEEDKVETANVRLIFATTEEPKDVLLPTFLRRISAVLELADYHLRPLHERETILKALFLKEAQLLRKDIVIDRLIFDTFLHEKMPGNIGQLANKVKLYCADALHYQQQENSEILYVGDHQDSSVVVSYKTPLKDVTAISKEVISALNTVMNSTTDVLELREALLDFSLDSNYLYQDVYVLNQVKEQVLASAKQILGKSDSVMPYMDKLLNYLTLKDKVVLDNQSIRQTLSMEYPRTALFAKKITSKLPVEYKQDARFLLSLFLIGTIKEQIAYHALLVAHGDTTASSIQAVSNQLCGNYVFDAINMPLDASIKDIVLEVKAWLAERDTSEGVIMLVDMGSLVHFYKSLKPEIMGELLVVNNLTTSFALEIGQQLLNHHTFYDITKNIKQKFITDIQYFEGFSNDRNVIISSILGYDIAKKLKKLFEPFINPEIKIIVMHFNELLDILDRENSDKGYLDTTELIMTTSYLDNKTNVSSVNLLDILDEDTEHQAMKYTFRNTIHEKYMTDLTNKCIYFFSKEGLSEKLNFLNPEIIIKQVELIIEKCERRFGIKFNVKVKFNLTMHLALMIERTILGSVDYPVPTDLSQLKINDNYFYGNIKDLLSSIEDFYRISISDWELYVLHEIIAS</sequence>
<dbReference type="AlphaFoldDB" id="A0A429ZC17"/>
<evidence type="ECO:0000256" key="2">
    <source>
        <dbReference type="ARBA" id="ARBA00022679"/>
    </source>
</evidence>
<dbReference type="InterPro" id="IPR003593">
    <property type="entry name" value="AAA+_ATPase"/>
</dbReference>
<reference evidence="9 10" key="1">
    <citation type="submission" date="2017-05" db="EMBL/GenBank/DDBJ databases">
        <title>Vagococcus spp. assemblies.</title>
        <authorList>
            <person name="Gulvik C.A."/>
        </authorList>
    </citation>
    <scope>NUCLEOTIDE SEQUENCE [LARGE SCALE GENOMIC DNA]</scope>
    <source>
        <strain evidence="9 10">SS1994</strain>
    </source>
</reference>
<keyword evidence="10" id="KW-1185">Reference proteome</keyword>
<dbReference type="GO" id="GO:0006355">
    <property type="term" value="P:regulation of DNA-templated transcription"/>
    <property type="evidence" value="ECO:0007669"/>
    <property type="project" value="InterPro"/>
</dbReference>
<evidence type="ECO:0000256" key="3">
    <source>
        <dbReference type="ARBA" id="ARBA00022741"/>
    </source>
</evidence>
<accession>A0A429ZC17</accession>
<dbReference type="SUPFAM" id="SSF53062">
    <property type="entry name" value="PTS system fructose IIA component-like"/>
    <property type="match status" value="1"/>
</dbReference>
<dbReference type="RefSeq" id="WP_125958353.1">
    <property type="nucleotide sequence ID" value="NZ_JAQEJV010000023.1"/>
</dbReference>
<dbReference type="EMBL" id="NGJT01000025">
    <property type="protein sequence ID" value="RST91213.1"/>
    <property type="molecule type" value="Genomic_DNA"/>
</dbReference>
<evidence type="ECO:0000313" key="10">
    <source>
        <dbReference type="Proteomes" id="UP000288490"/>
    </source>
</evidence>
<evidence type="ECO:0000256" key="4">
    <source>
        <dbReference type="ARBA" id="ARBA00022840"/>
    </source>
</evidence>
<dbReference type="GO" id="GO:0003677">
    <property type="term" value="F:DNA binding"/>
    <property type="evidence" value="ECO:0007669"/>
    <property type="project" value="UniProtKB-KW"/>
</dbReference>
<dbReference type="PANTHER" id="PTHR32071">
    <property type="entry name" value="TRANSCRIPTIONAL REGULATORY PROTEIN"/>
    <property type="match status" value="1"/>
</dbReference>
<dbReference type="PROSITE" id="PS00676">
    <property type="entry name" value="SIGMA54_INTERACT_2"/>
    <property type="match status" value="1"/>
</dbReference>
<dbReference type="PANTHER" id="PTHR32071:SF38">
    <property type="entry name" value="PSP OPERON TRANSCRIPTIONAL ACTIVATOR"/>
    <property type="match status" value="1"/>
</dbReference>
<keyword evidence="2" id="KW-0808">Transferase</keyword>
<keyword evidence="5" id="KW-0238">DNA-binding</keyword>
<dbReference type="OrthoDB" id="9771372at2"/>
<dbReference type="Pfam" id="PF03610">
    <property type="entry name" value="EIIA-man"/>
    <property type="match status" value="1"/>
</dbReference>
<comment type="caution">
    <text evidence="9">The sequence shown here is derived from an EMBL/GenBank/DDBJ whole genome shotgun (WGS) entry which is preliminary data.</text>
</comment>
<dbReference type="InterPro" id="IPR027417">
    <property type="entry name" value="P-loop_NTPase"/>
</dbReference>
<evidence type="ECO:0000259" key="7">
    <source>
        <dbReference type="PROSITE" id="PS51096"/>
    </source>
</evidence>
<dbReference type="InterPro" id="IPR036388">
    <property type="entry name" value="WH-like_DNA-bd_sf"/>
</dbReference>
<evidence type="ECO:0000313" key="9">
    <source>
        <dbReference type="EMBL" id="RST91213.1"/>
    </source>
</evidence>
<dbReference type="InterPro" id="IPR036634">
    <property type="entry name" value="PRD_sf"/>
</dbReference>
<dbReference type="SUPFAM" id="SSF46785">
    <property type="entry name" value="Winged helix' DNA-binding domain"/>
    <property type="match status" value="1"/>
</dbReference>
<evidence type="ECO:0000256" key="1">
    <source>
        <dbReference type="ARBA" id="ARBA00020887"/>
    </source>
</evidence>
<dbReference type="Gene3D" id="1.10.10.10">
    <property type="entry name" value="Winged helix-like DNA-binding domain superfamily/Winged helix DNA-binding domain"/>
    <property type="match status" value="1"/>
</dbReference>
<organism evidence="9 10">
    <name type="scientific">Vagococcus bubulae</name>
    <dbReference type="NCBI Taxonomy" id="1977868"/>
    <lineage>
        <taxon>Bacteria</taxon>
        <taxon>Bacillati</taxon>
        <taxon>Bacillota</taxon>
        <taxon>Bacilli</taxon>
        <taxon>Lactobacillales</taxon>
        <taxon>Enterococcaceae</taxon>
        <taxon>Vagococcus</taxon>
    </lineage>
</organism>
<feature type="domain" description="PTS EIIA type-4" evidence="7">
    <location>
        <begin position="481"/>
        <end position="604"/>
    </location>
</feature>
<dbReference type="InterPro" id="IPR004701">
    <property type="entry name" value="PTS_EIIA_man-typ"/>
</dbReference>
<dbReference type="InterPro" id="IPR025943">
    <property type="entry name" value="Sigma_54_int_dom_ATP-bd_2"/>
</dbReference>
<dbReference type="InterPro" id="IPR036390">
    <property type="entry name" value="WH_DNA-bd_sf"/>
</dbReference>
<dbReference type="Pfam" id="PF00158">
    <property type="entry name" value="Sigma54_activat"/>
    <property type="match status" value="1"/>
</dbReference>
<gene>
    <name evidence="9" type="ORF">CBF36_10340</name>
</gene>
<dbReference type="SUPFAM" id="SSF63520">
    <property type="entry name" value="PTS-regulatory domain, PRD"/>
    <property type="match status" value="1"/>
</dbReference>
<dbReference type="Gene3D" id="3.40.50.300">
    <property type="entry name" value="P-loop containing nucleotide triphosphate hydrolases"/>
    <property type="match status" value="1"/>
</dbReference>
<evidence type="ECO:0000259" key="8">
    <source>
        <dbReference type="PROSITE" id="PS51372"/>
    </source>
</evidence>
<dbReference type="CDD" id="cd00009">
    <property type="entry name" value="AAA"/>
    <property type="match status" value="1"/>
</dbReference>
<dbReference type="PROSITE" id="PS51096">
    <property type="entry name" value="PTS_EIIA_TYPE_4"/>
    <property type="match status" value="1"/>
</dbReference>
<dbReference type="Pfam" id="PF00874">
    <property type="entry name" value="PRD"/>
    <property type="match status" value="1"/>
</dbReference>
<dbReference type="Proteomes" id="UP000288490">
    <property type="component" value="Unassembled WGS sequence"/>
</dbReference>
<dbReference type="GO" id="GO:0009401">
    <property type="term" value="P:phosphoenolpyruvate-dependent sugar phosphotransferase system"/>
    <property type="evidence" value="ECO:0007669"/>
    <property type="project" value="InterPro"/>
</dbReference>
<dbReference type="GO" id="GO:0016020">
    <property type="term" value="C:membrane"/>
    <property type="evidence" value="ECO:0007669"/>
    <property type="project" value="InterPro"/>
</dbReference>
<dbReference type="SUPFAM" id="SSF52540">
    <property type="entry name" value="P-loop containing nucleoside triphosphate hydrolases"/>
    <property type="match status" value="1"/>
</dbReference>
<dbReference type="SMART" id="SM00382">
    <property type="entry name" value="AAA"/>
    <property type="match status" value="1"/>
</dbReference>
<dbReference type="PROSITE" id="PS51372">
    <property type="entry name" value="PRD_2"/>
    <property type="match status" value="1"/>
</dbReference>
<dbReference type="InterPro" id="IPR002078">
    <property type="entry name" value="Sigma_54_int"/>
</dbReference>
<dbReference type="GO" id="GO:0016740">
    <property type="term" value="F:transferase activity"/>
    <property type="evidence" value="ECO:0007669"/>
    <property type="project" value="UniProtKB-KW"/>
</dbReference>
<protein>
    <recommendedName>
        <fullName evidence="1">DNA translocase FtsK</fullName>
    </recommendedName>
</protein>
<keyword evidence="3" id="KW-0547">Nucleotide-binding</keyword>
<name>A0A429ZC17_9ENTE</name>
<evidence type="ECO:0000256" key="5">
    <source>
        <dbReference type="ARBA" id="ARBA00023125"/>
    </source>
</evidence>
<proteinExistence type="predicted"/>
<dbReference type="GO" id="GO:0005524">
    <property type="term" value="F:ATP binding"/>
    <property type="evidence" value="ECO:0007669"/>
    <property type="project" value="UniProtKB-KW"/>
</dbReference>
<keyword evidence="4" id="KW-0067">ATP-binding</keyword>
<dbReference type="Gene3D" id="1.10.1790.10">
    <property type="entry name" value="PRD domain"/>
    <property type="match status" value="1"/>
</dbReference>
<feature type="domain" description="Sigma-54 factor interaction" evidence="6">
    <location>
        <begin position="76"/>
        <end position="309"/>
    </location>
</feature>
<dbReference type="InterPro" id="IPR011608">
    <property type="entry name" value="PRD"/>
</dbReference>
<feature type="domain" description="PRD" evidence="8">
    <location>
        <begin position="738"/>
        <end position="837"/>
    </location>
</feature>
<dbReference type="InterPro" id="IPR036662">
    <property type="entry name" value="PTS_EIIA_man-typ_sf"/>
</dbReference>
<evidence type="ECO:0000259" key="6">
    <source>
        <dbReference type="PROSITE" id="PS50045"/>
    </source>
</evidence>
<dbReference type="Gene3D" id="3.40.50.510">
    <property type="entry name" value="Phosphotransferase system, mannose-type IIA component"/>
    <property type="match status" value="1"/>
</dbReference>
<dbReference type="PROSITE" id="PS50045">
    <property type="entry name" value="SIGMA54_INTERACT_4"/>
    <property type="match status" value="1"/>
</dbReference>